<evidence type="ECO:0000313" key="3">
    <source>
        <dbReference type="Proteomes" id="UP000000310"/>
    </source>
</evidence>
<dbReference type="RefSeq" id="WP_013631160.1">
    <property type="nucleotide sequence ID" value="NC_015177.1"/>
</dbReference>
<reference evidence="3" key="2">
    <citation type="submission" date="2011-02" db="EMBL/GenBank/DDBJ databases">
        <title>The complete genome of Pedobacter saltans DSM 12145.</title>
        <authorList>
            <consortium name="US DOE Joint Genome Institute (JGI-PGF)"/>
            <person name="Lucas S."/>
            <person name="Copeland A."/>
            <person name="Lapidus A."/>
            <person name="Bruce D."/>
            <person name="Goodwin L."/>
            <person name="Pitluck S."/>
            <person name="Kyrpides N."/>
            <person name="Mavromatis K."/>
            <person name="Pagani I."/>
            <person name="Ivanova N."/>
            <person name="Ovchinnikova G."/>
            <person name="Lu M."/>
            <person name="Detter J.C."/>
            <person name="Han C."/>
            <person name="Land M."/>
            <person name="Hauser L."/>
            <person name="Markowitz V."/>
            <person name="Cheng J.-F."/>
            <person name="Hugenholtz P."/>
            <person name="Woyke T."/>
            <person name="Wu D."/>
            <person name="Tindall B."/>
            <person name="Pomrenke H.G."/>
            <person name="Brambilla E."/>
            <person name="Klenk H.-P."/>
            <person name="Eisen J.A."/>
        </authorList>
    </citation>
    <scope>NUCLEOTIDE SEQUENCE [LARGE SCALE GENOMIC DNA]</scope>
    <source>
        <strain evidence="3">ATCC 51119 / DSM 12145 / JCM 21818 / LMG 10337 / NBRC 100064 / NCIMB 13643</strain>
    </source>
</reference>
<feature type="signal peptide" evidence="1">
    <location>
        <begin position="1"/>
        <end position="21"/>
    </location>
</feature>
<reference evidence="2 3" key="1">
    <citation type="journal article" date="2011" name="Stand. Genomic Sci.">
        <title>Complete genome sequence of the gliding, heparinolytic Pedobacter saltans type strain (113).</title>
        <authorList>
            <person name="Liolios K."/>
            <person name="Sikorski J."/>
            <person name="Lu M."/>
            <person name="Nolan M."/>
            <person name="Lapidus A."/>
            <person name="Lucas S."/>
            <person name="Hammon N."/>
            <person name="Deshpande S."/>
            <person name="Cheng J.F."/>
            <person name="Tapia R."/>
            <person name="Han C."/>
            <person name="Goodwin L."/>
            <person name="Pitluck S."/>
            <person name="Huntemann M."/>
            <person name="Ivanova N."/>
            <person name="Pagani I."/>
            <person name="Mavromatis K."/>
            <person name="Ovchinikova G."/>
            <person name="Pati A."/>
            <person name="Chen A."/>
            <person name="Palaniappan K."/>
            <person name="Land M."/>
            <person name="Hauser L."/>
            <person name="Brambilla E.M."/>
            <person name="Kotsyurbenko O."/>
            <person name="Rohde M."/>
            <person name="Tindall B.J."/>
            <person name="Abt B."/>
            <person name="Goker M."/>
            <person name="Detter J.C."/>
            <person name="Woyke T."/>
            <person name="Bristow J."/>
            <person name="Eisen J.A."/>
            <person name="Markowitz V."/>
            <person name="Hugenholtz P."/>
            <person name="Klenk H.P."/>
            <person name="Kyrpides N.C."/>
        </authorList>
    </citation>
    <scope>NUCLEOTIDE SEQUENCE [LARGE SCALE GENOMIC DNA]</scope>
    <source>
        <strain evidence="3">ATCC 51119 / DSM 12145 / JCM 21818 / LMG 10337 / NBRC 100064 / NCIMB 13643</strain>
    </source>
</reference>
<keyword evidence="1" id="KW-0732">Signal</keyword>
<evidence type="ECO:0000256" key="1">
    <source>
        <dbReference type="SAM" id="SignalP"/>
    </source>
</evidence>
<accession>F0SCR8</accession>
<dbReference type="PROSITE" id="PS51257">
    <property type="entry name" value="PROKAR_LIPOPROTEIN"/>
    <property type="match status" value="1"/>
</dbReference>
<name>F0SCR8_PSESL</name>
<gene>
    <name evidence="2" type="ordered locus">Pedsa_0069</name>
</gene>
<dbReference type="KEGG" id="psn:Pedsa_0069"/>
<dbReference type="AlphaFoldDB" id="F0SCR8"/>
<dbReference type="eggNOG" id="ENOG5031MUN">
    <property type="taxonomic scope" value="Bacteria"/>
</dbReference>
<feature type="chain" id="PRO_5003260192" description="Lipoprotein" evidence="1">
    <location>
        <begin position="22"/>
        <end position="126"/>
    </location>
</feature>
<keyword evidence="3" id="KW-1185">Reference proteome</keyword>
<dbReference type="HOGENOM" id="CLU_131427_0_0_10"/>
<dbReference type="OrthoDB" id="711418at2"/>
<evidence type="ECO:0000313" key="2">
    <source>
        <dbReference type="EMBL" id="ADY50657.1"/>
    </source>
</evidence>
<evidence type="ECO:0008006" key="4">
    <source>
        <dbReference type="Google" id="ProtNLM"/>
    </source>
</evidence>
<organism evidence="2 3">
    <name type="scientific">Pseudopedobacter saltans (strain ATCC 51119 / DSM 12145 / JCM 21818 / CCUG 39354 / LMG 10337 / NBRC 100064 / NCIMB 13643)</name>
    <name type="common">Pedobacter saltans</name>
    <dbReference type="NCBI Taxonomy" id="762903"/>
    <lineage>
        <taxon>Bacteria</taxon>
        <taxon>Pseudomonadati</taxon>
        <taxon>Bacteroidota</taxon>
        <taxon>Sphingobacteriia</taxon>
        <taxon>Sphingobacteriales</taxon>
        <taxon>Sphingobacteriaceae</taxon>
        <taxon>Pseudopedobacter</taxon>
    </lineage>
</organism>
<dbReference type="EMBL" id="CP002545">
    <property type="protein sequence ID" value="ADY50657.1"/>
    <property type="molecule type" value="Genomic_DNA"/>
</dbReference>
<protein>
    <recommendedName>
        <fullName evidence="4">Lipoprotein</fullName>
    </recommendedName>
</protein>
<proteinExistence type="predicted"/>
<dbReference type="Proteomes" id="UP000000310">
    <property type="component" value="Chromosome"/>
</dbReference>
<sequence>MKNLKKLFVFALFAFASVIMVSCSKDDDPADNDLFVGTYRGSIHFLSSDKEVKNDNGTVRVVKVGNNYNFIFSDGIPDLNGVEFRKDANTVISIGGDASKAITITESNLSIAYTNDKGVWTANCKR</sequence>
<dbReference type="STRING" id="762903.Pedsa_0069"/>